<dbReference type="SUPFAM" id="SSF56219">
    <property type="entry name" value="DNase I-like"/>
    <property type="match status" value="1"/>
</dbReference>
<keyword evidence="3" id="KW-0460">Magnesium</keyword>
<dbReference type="Gene3D" id="3.60.10.10">
    <property type="entry name" value="Endonuclease/exonuclease/phosphatase"/>
    <property type="match status" value="1"/>
</dbReference>
<protein>
    <submittedName>
        <fullName evidence="8">Gen1p</fullName>
    </submittedName>
</protein>
<evidence type="ECO:0000256" key="1">
    <source>
        <dbReference type="ARBA" id="ARBA00022723"/>
    </source>
</evidence>
<accession>A0A7J6PL95</accession>
<feature type="domain" description="XPG N-terminal" evidence="7">
    <location>
        <begin position="1124"/>
        <end position="1232"/>
    </location>
</feature>
<evidence type="ECO:0000259" key="7">
    <source>
        <dbReference type="SMART" id="SM00485"/>
    </source>
</evidence>
<dbReference type="GO" id="GO:0008409">
    <property type="term" value="F:5'-3' exonuclease activity"/>
    <property type="evidence" value="ECO:0007669"/>
    <property type="project" value="TreeGrafter"/>
</dbReference>
<evidence type="ECO:0000256" key="6">
    <source>
        <dbReference type="SAM" id="MobiDB-lite"/>
    </source>
</evidence>
<evidence type="ECO:0000256" key="5">
    <source>
        <dbReference type="ARBA" id="ARBA00023204"/>
    </source>
</evidence>
<dbReference type="PANTHER" id="PTHR11081:SF9">
    <property type="entry name" value="FLAP ENDONUCLEASE 1"/>
    <property type="match status" value="1"/>
</dbReference>
<dbReference type="Pfam" id="PF00752">
    <property type="entry name" value="XPG_N"/>
    <property type="match status" value="1"/>
</dbReference>
<feature type="region of interest" description="Disordered" evidence="6">
    <location>
        <begin position="136"/>
        <end position="190"/>
    </location>
</feature>
<dbReference type="AlphaFoldDB" id="A0A7J6PL95"/>
<name>A0A7J6PL95_PEROL</name>
<evidence type="ECO:0000313" key="9">
    <source>
        <dbReference type="Proteomes" id="UP000541610"/>
    </source>
</evidence>
<dbReference type="InterPro" id="IPR006085">
    <property type="entry name" value="XPG_DNA_repair_N"/>
</dbReference>
<evidence type="ECO:0000256" key="4">
    <source>
        <dbReference type="ARBA" id="ARBA00023128"/>
    </source>
</evidence>
<dbReference type="GO" id="GO:0006914">
    <property type="term" value="P:autophagy"/>
    <property type="evidence" value="ECO:0007669"/>
    <property type="project" value="InterPro"/>
</dbReference>
<feature type="compositionally biased region" description="Acidic residues" evidence="6">
    <location>
        <begin position="170"/>
        <end position="190"/>
    </location>
</feature>
<keyword evidence="1" id="KW-0479">Metal-binding</keyword>
<dbReference type="GO" id="GO:0006281">
    <property type="term" value="P:DNA repair"/>
    <property type="evidence" value="ECO:0007669"/>
    <property type="project" value="UniProtKB-KW"/>
</dbReference>
<evidence type="ECO:0000313" key="8">
    <source>
        <dbReference type="EMBL" id="KAF4696915.1"/>
    </source>
</evidence>
<keyword evidence="4" id="KW-0496">Mitochondrion</keyword>
<feature type="region of interest" description="Disordered" evidence="6">
    <location>
        <begin position="868"/>
        <end position="890"/>
    </location>
</feature>
<dbReference type="Gene3D" id="3.40.50.1010">
    <property type="entry name" value="5'-nuclease"/>
    <property type="match status" value="1"/>
</dbReference>
<feature type="compositionally biased region" description="Acidic residues" evidence="6">
    <location>
        <begin position="230"/>
        <end position="244"/>
    </location>
</feature>
<proteinExistence type="predicted"/>
<dbReference type="PROSITE" id="PS00841">
    <property type="entry name" value="XPG_1"/>
    <property type="match status" value="1"/>
</dbReference>
<feature type="region of interest" description="Disordered" evidence="6">
    <location>
        <begin position="206"/>
        <end position="246"/>
    </location>
</feature>
<dbReference type="EMBL" id="JABANP010000007">
    <property type="protein sequence ID" value="KAF4696915.1"/>
    <property type="molecule type" value="Genomic_DNA"/>
</dbReference>
<feature type="compositionally biased region" description="Basic residues" evidence="6">
    <location>
        <begin position="626"/>
        <end position="644"/>
    </location>
</feature>
<dbReference type="GO" id="GO:0046872">
    <property type="term" value="F:metal ion binding"/>
    <property type="evidence" value="ECO:0007669"/>
    <property type="project" value="UniProtKB-KW"/>
</dbReference>
<feature type="region of interest" description="Disordered" evidence="6">
    <location>
        <begin position="1225"/>
        <end position="1249"/>
    </location>
</feature>
<dbReference type="Proteomes" id="UP000541610">
    <property type="component" value="Unassembled WGS sequence"/>
</dbReference>
<dbReference type="InterPro" id="IPR006084">
    <property type="entry name" value="XPG/Rad2"/>
</dbReference>
<dbReference type="PRINTS" id="PR00853">
    <property type="entry name" value="XPGRADSUPER"/>
</dbReference>
<dbReference type="OrthoDB" id="436249at2759"/>
<feature type="region of interest" description="Disordered" evidence="6">
    <location>
        <begin position="597"/>
        <end position="662"/>
    </location>
</feature>
<reference evidence="8 9" key="1">
    <citation type="submission" date="2020-04" db="EMBL/GenBank/DDBJ databases">
        <title>Perkinsus olseni comparative genomics.</title>
        <authorList>
            <person name="Bogema D.R."/>
        </authorList>
    </citation>
    <scope>NUCLEOTIDE SEQUENCE [LARGE SCALE GENOMIC DNA]</scope>
    <source>
        <strain evidence="8">00978-12</strain>
    </source>
</reference>
<feature type="compositionally biased region" description="Basic and acidic residues" evidence="6">
    <location>
        <begin position="1225"/>
        <end position="1234"/>
    </location>
</feature>
<dbReference type="GO" id="GO:0017108">
    <property type="term" value="F:5'-flap endonuclease activity"/>
    <property type="evidence" value="ECO:0007669"/>
    <property type="project" value="TreeGrafter"/>
</dbReference>
<evidence type="ECO:0000256" key="3">
    <source>
        <dbReference type="ARBA" id="ARBA00022842"/>
    </source>
</evidence>
<dbReference type="SUPFAM" id="SSF88723">
    <property type="entry name" value="PIN domain-like"/>
    <property type="match status" value="1"/>
</dbReference>
<evidence type="ECO:0000256" key="2">
    <source>
        <dbReference type="ARBA" id="ARBA00022763"/>
    </source>
</evidence>
<dbReference type="SMART" id="SM00485">
    <property type="entry name" value="XPGN"/>
    <property type="match status" value="1"/>
</dbReference>
<dbReference type="Pfam" id="PF07855">
    <property type="entry name" value="ATG101"/>
    <property type="match status" value="1"/>
</dbReference>
<dbReference type="InterPro" id="IPR029060">
    <property type="entry name" value="PIN-like_dom_sf"/>
</dbReference>
<dbReference type="InterPro" id="IPR012445">
    <property type="entry name" value="ATG101"/>
</dbReference>
<gene>
    <name evidence="8" type="primary">GEN1</name>
    <name evidence="8" type="ORF">FOZ60_014692</name>
</gene>
<dbReference type="PANTHER" id="PTHR11081">
    <property type="entry name" value="FLAP ENDONUCLEASE FAMILY MEMBER"/>
    <property type="match status" value="1"/>
</dbReference>
<organism evidence="8 9">
    <name type="scientific">Perkinsus olseni</name>
    <name type="common">Perkinsus atlanticus</name>
    <dbReference type="NCBI Taxonomy" id="32597"/>
    <lineage>
        <taxon>Eukaryota</taxon>
        <taxon>Sar</taxon>
        <taxon>Alveolata</taxon>
        <taxon>Perkinsozoa</taxon>
        <taxon>Perkinsea</taxon>
        <taxon>Perkinsida</taxon>
        <taxon>Perkinsidae</taxon>
        <taxon>Perkinsus</taxon>
    </lineage>
</organism>
<feature type="compositionally biased region" description="Polar residues" evidence="6">
    <location>
        <begin position="597"/>
        <end position="606"/>
    </location>
</feature>
<keyword evidence="2" id="KW-0227">DNA damage</keyword>
<dbReference type="InterPro" id="IPR036691">
    <property type="entry name" value="Endo/exonu/phosph_ase_sf"/>
</dbReference>
<dbReference type="InterPro" id="IPR019974">
    <property type="entry name" value="XPG_CS"/>
</dbReference>
<sequence length="1249" mass="137983">MAIRPRRNWTETEVVSALTAFADAVGDRVTDRSELSDFRKLGLSWPKLVDANPPLVNRTPMEARRKVKVILTDLSALSHDYDGQRYFLARWPSLPDNVRDVLIGEPRSAASSPATAPSTSEVSSNSLDLTNISEAVTSSQAPSNLDEGVDHERQDCSPESAKSARSALEETWDSEGGSSEDEKEEEEEAGMDACVDDAFNVTEVQSATSQLGPAGSQMLEASQVSTVPPLEEDDEEEEEESSGDEIDRMLPLFTARGDHRDYSEEASSCMIADTEWFDACEVVLNEGEEKELAEGQGRAGPRLEGGHLECEEVKKFVCGLHEDGWPDILMIQESNLSAHRAQICYFHTHLRRYEFLTGYKSQVHDTGILVNCEKFSVARPVPEELLMTVQERLVRAHCGAIPPGQLAAALGRICVVELEHEKMRSRFFVCSFHATRHQANACSSAVLLFLQELSDATRMPVLLGGDFNCDIVDLLDGNPDLDNALPGLTVAEYSYKRHRFKGNRDKLIDRLAVINPRPNREFDLKLGGVAACCFEETLFVEAAHEPGARVFDHLPIMGQLVLGENWNLSMDLLWLLERPAVPCTPLQLDARGVPTNNQSAIYQPPSTTTTATAHPYYRGPPLNTLGHHRPPPPHQPHHHQHHPHQQQQQLRMMPPQPRQSSFDQTIGTALIDQTIPLAAHPLSSHLAAFPPYAMQIGGGLDMARAHLSSGPVRPASPARSVGRRKDYAAPPGVWKNSGGYVSTVYVNKRRLYGPLRRTVTEATEDRRRLLSAKESHATESEVRDLIASMRQGANAHSPGQARDPIFPRDIAGNPLTDLRGLPPGPPPSRATIYGGSLSTFQGRPGSLPLPSHLSLTPPLDSGFLEADVYEPSYPPHPPANNNNSRGPSGDAIRRASAVEYHLCPELQLPMGHVKEALAAVLHTILLGRSIGGQSCVEPITVSSEVIDIHYSKSDDPHVDRTVKAALQEFGRFLERRPERKASIVLSFFVPKHRSSMTGGAAAAPAGSWTFNVIADFLSGVSDNREMFEQWTIPVHVVPPSHSGQGVSREVKAAIRSGDVISGVMWYICQRMLKSSRVQLPKPGVAGSRSCYDFEITNKADGPREQFWPSKFDTYRALSDEVFAMGIKGLYEFFKSQAPSAIRECRPEEFAGKRLAIDASIWMYQFKNKIRYEDKMLTNSKGECTSGVHGFLHRTIKMLELGIRPIFVFDGHPPAMKRDCLRERRIQAMKQERSRKAASSPTPASEPSSQ</sequence>
<comment type="caution">
    <text evidence="8">The sequence shown here is derived from an EMBL/GenBank/DDBJ whole genome shotgun (WGS) entry which is preliminary data.</text>
</comment>
<feature type="compositionally biased region" description="Low complexity" evidence="6">
    <location>
        <begin position="1236"/>
        <end position="1249"/>
    </location>
</feature>
<keyword evidence="5" id="KW-0234">DNA repair</keyword>
<feature type="region of interest" description="Disordered" evidence="6">
    <location>
        <begin position="792"/>
        <end position="830"/>
    </location>
</feature>